<feature type="region of interest" description="Disordered" evidence="1">
    <location>
        <begin position="1"/>
        <end position="35"/>
    </location>
</feature>
<proteinExistence type="predicted"/>
<dbReference type="AlphaFoldDB" id="A0A067TGP3"/>
<dbReference type="HOGENOM" id="CLU_679800_0_0_1"/>
<reference evidence="4" key="1">
    <citation type="journal article" date="2014" name="Proc. Natl. Acad. Sci. U.S.A.">
        <title>Extensive sampling of basidiomycete genomes demonstrates inadequacy of the white-rot/brown-rot paradigm for wood decay fungi.</title>
        <authorList>
            <person name="Riley R."/>
            <person name="Salamov A.A."/>
            <person name="Brown D.W."/>
            <person name="Nagy L.G."/>
            <person name="Floudas D."/>
            <person name="Held B.W."/>
            <person name="Levasseur A."/>
            <person name="Lombard V."/>
            <person name="Morin E."/>
            <person name="Otillar R."/>
            <person name="Lindquist E.A."/>
            <person name="Sun H."/>
            <person name="LaButti K.M."/>
            <person name="Schmutz J."/>
            <person name="Jabbour D."/>
            <person name="Luo H."/>
            <person name="Baker S.E."/>
            <person name="Pisabarro A.G."/>
            <person name="Walton J.D."/>
            <person name="Blanchette R.A."/>
            <person name="Henrissat B."/>
            <person name="Martin F."/>
            <person name="Cullen D."/>
            <person name="Hibbett D.S."/>
            <person name="Grigoriev I.V."/>
        </authorList>
    </citation>
    <scope>NUCLEOTIDE SEQUENCE [LARGE SCALE GENOMIC DNA]</scope>
    <source>
        <strain evidence="4">CBS 339.88</strain>
    </source>
</reference>
<keyword evidence="2" id="KW-0472">Membrane</keyword>
<evidence type="ECO:0000313" key="3">
    <source>
        <dbReference type="EMBL" id="KDR78153.1"/>
    </source>
</evidence>
<feature type="transmembrane region" description="Helical" evidence="2">
    <location>
        <begin position="306"/>
        <end position="328"/>
    </location>
</feature>
<gene>
    <name evidence="3" type="ORF">GALMADRAFT_245185</name>
</gene>
<name>A0A067TGP3_GALM3</name>
<protein>
    <submittedName>
        <fullName evidence="3">Uncharacterized protein</fullName>
    </submittedName>
</protein>
<dbReference type="STRING" id="685588.A0A067TGP3"/>
<keyword evidence="4" id="KW-1185">Reference proteome</keyword>
<feature type="compositionally biased region" description="Low complexity" evidence="1">
    <location>
        <begin position="1"/>
        <end position="22"/>
    </location>
</feature>
<organism evidence="3 4">
    <name type="scientific">Galerina marginata (strain CBS 339.88)</name>
    <dbReference type="NCBI Taxonomy" id="685588"/>
    <lineage>
        <taxon>Eukaryota</taxon>
        <taxon>Fungi</taxon>
        <taxon>Dikarya</taxon>
        <taxon>Basidiomycota</taxon>
        <taxon>Agaricomycotina</taxon>
        <taxon>Agaricomycetes</taxon>
        <taxon>Agaricomycetidae</taxon>
        <taxon>Agaricales</taxon>
        <taxon>Agaricineae</taxon>
        <taxon>Strophariaceae</taxon>
        <taxon>Galerina</taxon>
    </lineage>
</organism>
<accession>A0A067TGP3</accession>
<feature type="transmembrane region" description="Helical" evidence="2">
    <location>
        <begin position="208"/>
        <end position="228"/>
    </location>
</feature>
<evidence type="ECO:0000256" key="2">
    <source>
        <dbReference type="SAM" id="Phobius"/>
    </source>
</evidence>
<evidence type="ECO:0000256" key="1">
    <source>
        <dbReference type="SAM" id="MobiDB-lite"/>
    </source>
</evidence>
<keyword evidence="2" id="KW-0812">Transmembrane</keyword>
<keyword evidence="2" id="KW-1133">Transmembrane helix</keyword>
<evidence type="ECO:0000313" key="4">
    <source>
        <dbReference type="Proteomes" id="UP000027222"/>
    </source>
</evidence>
<feature type="transmembrane region" description="Helical" evidence="2">
    <location>
        <begin position="178"/>
        <end position="196"/>
    </location>
</feature>
<sequence>MASSNPPHSRNRSSAHSSSSSAIPQGSTLTQAARPETAARRLSLLHIDAQATGAGAVIHGGTSTTRLPEVESLPLPVSMQAKIPKFTDSLLPRILSFLRYLTVQIYQNLLLHLPSHYFTRVANIYQNAELTKLEVGSMISWVKSGRHRRDDEQLPPAFEKIKKSWESFIDSLLREWETVNIVSVLLLSAILTILQIDQAASYAITRYMAFMSLVCALMSLLYGCLFVVRFGSMKRTSQSVQLASQWAEEASRVEISIWWNVWVMLAMPATFLCWAIISFIACIMSFMWRSALQQNPNNAALPLQTALGPCIFISFILTLGLAYLFLIITTFQRWGKIPDQLEWSLEPRDSQPSLLRTAPRRSLERQNIYPLREDGPERQFESLSPSQQVFPQAVDTGSVRLPARS</sequence>
<dbReference type="EMBL" id="KL142375">
    <property type="protein sequence ID" value="KDR78153.1"/>
    <property type="molecule type" value="Genomic_DNA"/>
</dbReference>
<feature type="transmembrane region" description="Helical" evidence="2">
    <location>
        <begin position="261"/>
        <end position="286"/>
    </location>
</feature>
<dbReference type="Proteomes" id="UP000027222">
    <property type="component" value="Unassembled WGS sequence"/>
</dbReference>
<dbReference type="OrthoDB" id="3062801at2759"/>